<evidence type="ECO:0000313" key="19">
    <source>
        <dbReference type="Proteomes" id="UP000182062"/>
    </source>
</evidence>
<dbReference type="Proteomes" id="UP000182062">
    <property type="component" value="Unassembled WGS sequence"/>
</dbReference>
<evidence type="ECO:0000256" key="9">
    <source>
        <dbReference type="ARBA" id="ARBA00023125"/>
    </source>
</evidence>
<proteinExistence type="inferred from homology"/>
<dbReference type="InterPro" id="IPR010979">
    <property type="entry name" value="Ribosomal_uS13-like_H2TH"/>
</dbReference>
<keyword evidence="13 15" id="KW-0326">Glycosidase</keyword>
<evidence type="ECO:0000259" key="17">
    <source>
        <dbReference type="PROSITE" id="PS51068"/>
    </source>
</evidence>
<dbReference type="RefSeq" id="WP_071619164.1">
    <property type="nucleotide sequence ID" value="NZ_MINN01000096.1"/>
</dbReference>
<keyword evidence="8 15" id="KW-0862">Zinc</keyword>
<keyword evidence="5 15" id="KW-0227">DNA damage</keyword>
<evidence type="ECO:0000256" key="4">
    <source>
        <dbReference type="ARBA" id="ARBA00022723"/>
    </source>
</evidence>
<keyword evidence="7 15" id="KW-0378">Hydrolase</keyword>
<dbReference type="NCBIfam" id="TIGR00577">
    <property type="entry name" value="fpg"/>
    <property type="match status" value="1"/>
</dbReference>
<feature type="active site" description="Proton donor" evidence="15">
    <location>
        <position position="3"/>
    </location>
</feature>
<dbReference type="Pfam" id="PF01149">
    <property type="entry name" value="Fapy_DNA_glyco"/>
    <property type="match status" value="1"/>
</dbReference>
<feature type="active site" description="Schiff-base intermediate with DNA" evidence="15">
    <location>
        <position position="2"/>
    </location>
</feature>
<sequence length="276" mass="31931">MPELPEVETVRRTLELLVIGKKIEGISLFWPKMIKHPEDTEEFVQALRGQEILEMKRRGKFLIFYMNELSLVSHLRMEGKYGLYNEEDPVEKHTHVIFHFTDGTELRYRDVRKFGTMHLFKKGEEILHRPLIQLGAEPFDKEFTVGYLQQKLKKTERIVKAALLDQSVMVGLGNIYVDEALFRAGIHPDRKAKSLTAEEVSGLHRMIIETLREAVEMGGSTIRSYVNSQGQMGMFQQNLFVYSRKDEECRVCGTPIEKKVSAGRGTHYCPRCQKQP</sequence>
<feature type="domain" description="Formamidopyrimidine-DNA glycosylase catalytic" evidence="17">
    <location>
        <begin position="2"/>
        <end position="115"/>
    </location>
</feature>
<dbReference type="InterPro" id="IPR020629">
    <property type="entry name" value="FPG_Glyclase"/>
</dbReference>
<reference evidence="18 19" key="1">
    <citation type="submission" date="2016-09" db="EMBL/GenBank/DDBJ databases">
        <title>Bacillus aquimaris SAMM genome sequence reveals colonization and biosurfactant production capacities.</title>
        <authorList>
            <person name="Waghmode S.R."/>
            <person name="Suryavanshi M.V."/>
        </authorList>
    </citation>
    <scope>NUCLEOTIDE SEQUENCE [LARGE SCALE GENOMIC DNA]</scope>
    <source>
        <strain evidence="18 19">SAMM</strain>
    </source>
</reference>
<evidence type="ECO:0000256" key="1">
    <source>
        <dbReference type="ARBA" id="ARBA00001668"/>
    </source>
</evidence>
<feature type="active site" description="Proton donor; for delta-elimination activity" evidence="15">
    <location>
        <position position="264"/>
    </location>
</feature>
<dbReference type="InterPro" id="IPR035937">
    <property type="entry name" value="FPG_N"/>
</dbReference>
<keyword evidence="10 15" id="KW-0234">DNA repair</keyword>
<comment type="similarity">
    <text evidence="2 15">Belongs to the FPG family.</text>
</comment>
<dbReference type="Gene3D" id="3.20.190.10">
    <property type="entry name" value="MutM-like, N-terminal"/>
    <property type="match status" value="1"/>
</dbReference>
<keyword evidence="6 15" id="KW-0863">Zinc-finger</keyword>
<dbReference type="HAMAP" id="MF_00103">
    <property type="entry name" value="Fapy_DNA_glycosyl"/>
    <property type="match status" value="1"/>
</dbReference>
<dbReference type="CDD" id="cd08966">
    <property type="entry name" value="EcFpg-like_N"/>
    <property type="match status" value="1"/>
</dbReference>
<evidence type="ECO:0000313" key="18">
    <source>
        <dbReference type="EMBL" id="OIU70818.1"/>
    </source>
</evidence>
<dbReference type="SMART" id="SM01232">
    <property type="entry name" value="H2TH"/>
    <property type="match status" value="1"/>
</dbReference>
<dbReference type="OrthoDB" id="9800855at2"/>
<comment type="caution">
    <text evidence="18">The sequence shown here is derived from an EMBL/GenBank/DDBJ whole genome shotgun (WGS) entry which is preliminary data.</text>
</comment>
<feature type="binding site" evidence="15">
    <location>
        <position position="112"/>
    </location>
    <ligand>
        <name>DNA</name>
        <dbReference type="ChEBI" id="CHEBI:16991"/>
    </ligand>
</feature>
<dbReference type="GO" id="GO:0140078">
    <property type="term" value="F:class I DNA-(apurinic or apyrimidinic site) endonuclease activity"/>
    <property type="evidence" value="ECO:0007669"/>
    <property type="project" value="UniProtKB-EC"/>
</dbReference>
<dbReference type="InterPro" id="IPR015887">
    <property type="entry name" value="DNA_glyclase_Znf_dom_DNA_BS"/>
</dbReference>
<dbReference type="AlphaFoldDB" id="A0A1J6VZS6"/>
<dbReference type="GO" id="GO:0006284">
    <property type="term" value="P:base-excision repair"/>
    <property type="evidence" value="ECO:0007669"/>
    <property type="project" value="InterPro"/>
</dbReference>
<dbReference type="InterPro" id="IPR015886">
    <property type="entry name" value="H2TH_FPG"/>
</dbReference>
<evidence type="ECO:0000256" key="2">
    <source>
        <dbReference type="ARBA" id="ARBA00009409"/>
    </source>
</evidence>
<keyword evidence="9 15" id="KW-0238">DNA-binding</keyword>
<comment type="subunit">
    <text evidence="3 15">Monomer.</text>
</comment>
<protein>
    <recommendedName>
        <fullName evidence="15">Formamidopyrimidine-DNA glycosylase</fullName>
        <shortName evidence="15">Fapy-DNA glycosylase</shortName>
        <ecNumber evidence="15">3.2.2.23</ecNumber>
    </recommendedName>
    <alternativeName>
        <fullName evidence="15">DNA-(apurinic or apyrimidinic site) lyase MutM</fullName>
        <shortName evidence="15">AP lyase MutM</shortName>
        <ecNumber evidence="15">4.2.99.18</ecNumber>
    </alternativeName>
</protein>
<evidence type="ECO:0000256" key="12">
    <source>
        <dbReference type="ARBA" id="ARBA00023268"/>
    </source>
</evidence>
<dbReference type="PROSITE" id="PS51066">
    <property type="entry name" value="ZF_FPG_2"/>
    <property type="match status" value="1"/>
</dbReference>
<dbReference type="SUPFAM" id="SSF46946">
    <property type="entry name" value="S13-like H2TH domain"/>
    <property type="match status" value="1"/>
</dbReference>
<evidence type="ECO:0000256" key="6">
    <source>
        <dbReference type="ARBA" id="ARBA00022771"/>
    </source>
</evidence>
<name>A0A1J6VZS6_9BACI</name>
<comment type="catalytic activity">
    <reaction evidence="14 15">
        <text>2'-deoxyribonucleotide-(2'-deoxyribose 5'-phosphate)-2'-deoxyribonucleotide-DNA = a 3'-end 2'-deoxyribonucleotide-(2,3-dehydro-2,3-deoxyribose 5'-phosphate)-DNA + a 5'-end 5'-phospho-2'-deoxyribonucleoside-DNA + H(+)</text>
        <dbReference type="Rhea" id="RHEA:66592"/>
        <dbReference type="Rhea" id="RHEA-COMP:13180"/>
        <dbReference type="Rhea" id="RHEA-COMP:16897"/>
        <dbReference type="Rhea" id="RHEA-COMP:17067"/>
        <dbReference type="ChEBI" id="CHEBI:15378"/>
        <dbReference type="ChEBI" id="CHEBI:136412"/>
        <dbReference type="ChEBI" id="CHEBI:157695"/>
        <dbReference type="ChEBI" id="CHEBI:167181"/>
        <dbReference type="EC" id="4.2.99.18"/>
    </reaction>
</comment>
<dbReference type="EC" id="4.2.99.18" evidence="15"/>
<evidence type="ECO:0000256" key="10">
    <source>
        <dbReference type="ARBA" id="ARBA00023204"/>
    </source>
</evidence>
<dbReference type="Gene3D" id="1.10.8.50">
    <property type="match status" value="1"/>
</dbReference>
<dbReference type="FunFam" id="3.20.190.10:FF:000001">
    <property type="entry name" value="Formamidopyrimidine-DNA glycosylase"/>
    <property type="match status" value="1"/>
</dbReference>
<dbReference type="PANTHER" id="PTHR22993">
    <property type="entry name" value="FORMAMIDOPYRIMIDINE-DNA GLYCOSYLASE"/>
    <property type="match status" value="1"/>
</dbReference>
<dbReference type="Pfam" id="PF06827">
    <property type="entry name" value="zf-FPG_IleRS"/>
    <property type="match status" value="1"/>
</dbReference>
<dbReference type="PROSITE" id="PS51068">
    <property type="entry name" value="FPG_CAT"/>
    <property type="match status" value="1"/>
</dbReference>
<dbReference type="NCBIfam" id="NF002211">
    <property type="entry name" value="PRK01103.1"/>
    <property type="match status" value="1"/>
</dbReference>
<evidence type="ECO:0000256" key="7">
    <source>
        <dbReference type="ARBA" id="ARBA00022801"/>
    </source>
</evidence>
<evidence type="ECO:0000259" key="16">
    <source>
        <dbReference type="PROSITE" id="PS51066"/>
    </source>
</evidence>
<dbReference type="Pfam" id="PF06831">
    <property type="entry name" value="H2TH"/>
    <property type="match status" value="1"/>
</dbReference>
<keyword evidence="12 15" id="KW-0511">Multifunctional enzyme</keyword>
<comment type="caution">
    <text evidence="15">Lacks conserved residue(s) required for the propagation of feature annotation.</text>
</comment>
<feature type="active site" description="Proton donor; for beta-elimination activity" evidence="15">
    <location>
        <position position="60"/>
    </location>
</feature>
<feature type="domain" description="FPG-type" evidence="16">
    <location>
        <begin position="240"/>
        <end position="274"/>
    </location>
</feature>
<dbReference type="InterPro" id="IPR000214">
    <property type="entry name" value="Znf_DNA_glyclase/AP_lyase"/>
</dbReference>
<comment type="catalytic activity">
    <reaction evidence="1 15">
        <text>Hydrolysis of DNA containing ring-opened 7-methylguanine residues, releasing 2,6-diamino-4-hydroxy-5-(N-methyl)formamidopyrimidine.</text>
        <dbReference type="EC" id="3.2.2.23"/>
    </reaction>
</comment>
<dbReference type="EMBL" id="MINN01000096">
    <property type="protein sequence ID" value="OIU70818.1"/>
    <property type="molecule type" value="Genomic_DNA"/>
</dbReference>
<dbReference type="FunFam" id="1.10.8.50:FF:000003">
    <property type="entry name" value="Formamidopyrimidine-DNA glycosylase"/>
    <property type="match status" value="1"/>
</dbReference>
<evidence type="ECO:0000256" key="14">
    <source>
        <dbReference type="ARBA" id="ARBA00044632"/>
    </source>
</evidence>
<evidence type="ECO:0000256" key="11">
    <source>
        <dbReference type="ARBA" id="ARBA00023239"/>
    </source>
</evidence>
<evidence type="ECO:0000256" key="15">
    <source>
        <dbReference type="HAMAP-Rule" id="MF_00103"/>
    </source>
</evidence>
<keyword evidence="4 15" id="KW-0479">Metal-binding</keyword>
<dbReference type="PROSITE" id="PS01242">
    <property type="entry name" value="ZF_FPG_1"/>
    <property type="match status" value="1"/>
</dbReference>
<evidence type="ECO:0000256" key="5">
    <source>
        <dbReference type="ARBA" id="ARBA00022763"/>
    </source>
</evidence>
<dbReference type="GO" id="GO:0003684">
    <property type="term" value="F:damaged DNA binding"/>
    <property type="evidence" value="ECO:0007669"/>
    <property type="project" value="InterPro"/>
</dbReference>
<dbReference type="SMART" id="SM00898">
    <property type="entry name" value="Fapy_DNA_glyco"/>
    <property type="match status" value="1"/>
</dbReference>
<dbReference type="InterPro" id="IPR010663">
    <property type="entry name" value="Znf_FPG/IleRS"/>
</dbReference>
<dbReference type="GO" id="GO:0003690">
    <property type="term" value="F:double-stranded DNA binding"/>
    <property type="evidence" value="ECO:0007669"/>
    <property type="project" value="UniProtKB-ARBA"/>
</dbReference>
<comment type="cofactor">
    <cofactor evidence="15">
        <name>Zn(2+)</name>
        <dbReference type="ChEBI" id="CHEBI:29105"/>
    </cofactor>
    <text evidence="15">Binds 1 zinc ion per subunit.</text>
</comment>
<dbReference type="PANTHER" id="PTHR22993:SF9">
    <property type="entry name" value="FORMAMIDOPYRIMIDINE-DNA GLYCOSYLASE"/>
    <property type="match status" value="1"/>
</dbReference>
<evidence type="ECO:0000256" key="8">
    <source>
        <dbReference type="ARBA" id="ARBA00022833"/>
    </source>
</evidence>
<keyword evidence="19" id="KW-1185">Reference proteome</keyword>
<organism evidence="18 19">
    <name type="scientific">Rossellomorea aquimaris</name>
    <dbReference type="NCBI Taxonomy" id="189382"/>
    <lineage>
        <taxon>Bacteria</taxon>
        <taxon>Bacillati</taxon>
        <taxon>Bacillota</taxon>
        <taxon>Bacilli</taxon>
        <taxon>Bacillales</taxon>
        <taxon>Bacillaceae</taxon>
        <taxon>Rossellomorea</taxon>
    </lineage>
</organism>
<dbReference type="SUPFAM" id="SSF57716">
    <property type="entry name" value="Glucocorticoid receptor-like (DNA-binding domain)"/>
    <property type="match status" value="1"/>
</dbReference>
<dbReference type="EC" id="3.2.2.23" evidence="15"/>
<comment type="function">
    <text evidence="15">Involved in base excision repair of DNA damaged by oxidation or by mutagenic agents. Acts as DNA glycosylase that recognizes and removes damaged bases. Has a preference for oxidized purines, such as 7,8-dihydro-8-oxoguanine (8-oxoG). Has AP (apurinic/apyrimidinic) lyase activity and introduces nicks in the DNA strand. Cleaves the DNA backbone by beta-delta elimination to generate a single-strand break at the site of the removed base with both 3'- and 5'-phosphates.</text>
</comment>
<evidence type="ECO:0000256" key="3">
    <source>
        <dbReference type="ARBA" id="ARBA00011245"/>
    </source>
</evidence>
<dbReference type="GO" id="GO:0034039">
    <property type="term" value="F:8-oxo-7,8-dihydroguanine DNA N-glycosylase activity"/>
    <property type="evidence" value="ECO:0007669"/>
    <property type="project" value="TreeGrafter"/>
</dbReference>
<gene>
    <name evidence="15" type="primary">mutM</name>
    <name evidence="15" type="synonym">fpg</name>
    <name evidence="18" type="ORF">BHE18_20115</name>
</gene>
<keyword evidence="11 15" id="KW-0456">Lyase</keyword>
<dbReference type="InterPro" id="IPR012319">
    <property type="entry name" value="FPG_cat"/>
</dbReference>
<feature type="binding site" evidence="15">
    <location>
        <position position="93"/>
    </location>
    <ligand>
        <name>DNA</name>
        <dbReference type="ChEBI" id="CHEBI:16991"/>
    </ligand>
</feature>
<accession>A0A1J6VZS6</accession>
<dbReference type="SUPFAM" id="SSF81624">
    <property type="entry name" value="N-terminal domain of MutM-like DNA repair proteins"/>
    <property type="match status" value="1"/>
</dbReference>
<evidence type="ECO:0000256" key="13">
    <source>
        <dbReference type="ARBA" id="ARBA00023295"/>
    </source>
</evidence>
<dbReference type="GO" id="GO:0008270">
    <property type="term" value="F:zinc ion binding"/>
    <property type="evidence" value="ECO:0007669"/>
    <property type="project" value="UniProtKB-UniRule"/>
</dbReference>